<evidence type="ECO:0000313" key="1">
    <source>
        <dbReference type="EMBL" id="KKN67338.1"/>
    </source>
</evidence>
<accession>A0A0F9VNJ8</accession>
<reference evidence="1" key="1">
    <citation type="journal article" date="2015" name="Nature">
        <title>Complex archaea that bridge the gap between prokaryotes and eukaryotes.</title>
        <authorList>
            <person name="Spang A."/>
            <person name="Saw J.H."/>
            <person name="Jorgensen S.L."/>
            <person name="Zaremba-Niedzwiedzka K."/>
            <person name="Martijn J."/>
            <person name="Lind A.E."/>
            <person name="van Eijk R."/>
            <person name="Schleper C."/>
            <person name="Guy L."/>
            <person name="Ettema T.J."/>
        </authorList>
    </citation>
    <scope>NUCLEOTIDE SEQUENCE</scope>
</reference>
<proteinExistence type="predicted"/>
<comment type="caution">
    <text evidence="1">The sequence shown here is derived from an EMBL/GenBank/DDBJ whole genome shotgun (WGS) entry which is preliminary data.</text>
</comment>
<name>A0A0F9VNJ8_9ZZZZ</name>
<gene>
    <name evidence="1" type="ORF">LCGC14_0462020</name>
</gene>
<dbReference type="EMBL" id="LAZR01000476">
    <property type="protein sequence ID" value="KKN67338.1"/>
    <property type="molecule type" value="Genomic_DNA"/>
</dbReference>
<protein>
    <submittedName>
        <fullName evidence="1">Uncharacterized protein</fullName>
    </submittedName>
</protein>
<sequence length="48" mass="5888">MNFTKEQLTELKKWLEIRVWIFVKQNKEVPIDINNQLDLIEDLEESKK</sequence>
<dbReference type="AlphaFoldDB" id="A0A0F9VNJ8"/>
<organism evidence="1">
    <name type="scientific">marine sediment metagenome</name>
    <dbReference type="NCBI Taxonomy" id="412755"/>
    <lineage>
        <taxon>unclassified sequences</taxon>
        <taxon>metagenomes</taxon>
        <taxon>ecological metagenomes</taxon>
    </lineage>
</organism>